<feature type="transmembrane region" description="Helical" evidence="11">
    <location>
        <begin position="302"/>
        <end position="327"/>
    </location>
</feature>
<dbReference type="InterPro" id="IPR000595">
    <property type="entry name" value="cNMP-bd_dom"/>
</dbReference>
<evidence type="ECO:0000256" key="11">
    <source>
        <dbReference type="SAM" id="Phobius"/>
    </source>
</evidence>
<dbReference type="SUPFAM" id="SSF51206">
    <property type="entry name" value="cAMP-binding domain-like"/>
    <property type="match status" value="1"/>
</dbReference>
<dbReference type="SUPFAM" id="SSF81324">
    <property type="entry name" value="Voltage-gated potassium channels"/>
    <property type="match status" value="1"/>
</dbReference>
<keyword evidence="3" id="KW-0813">Transport</keyword>
<keyword evidence="8" id="KW-1071">Ligand-gated ion channel</keyword>
<protein>
    <recommendedName>
        <fullName evidence="12">Cyclic nucleotide-binding domain-containing protein</fullName>
    </recommendedName>
</protein>
<dbReference type="PANTHER" id="PTHR45651:SF38">
    <property type="entry name" value="CYCLIC NUCLEOTIDE-GATED CATION CHANNEL PROTEIN"/>
    <property type="match status" value="1"/>
</dbReference>
<dbReference type="GO" id="GO:0034220">
    <property type="term" value="P:monoatomic ion transmembrane transport"/>
    <property type="evidence" value="ECO:0007669"/>
    <property type="project" value="UniProtKB-KW"/>
</dbReference>
<feature type="transmembrane region" description="Helical" evidence="11">
    <location>
        <begin position="269"/>
        <end position="290"/>
    </location>
</feature>
<evidence type="ECO:0000256" key="10">
    <source>
        <dbReference type="SAM" id="MobiDB-lite"/>
    </source>
</evidence>
<keyword evidence="6" id="KW-0406">Ion transport</keyword>
<reference evidence="13 14" key="1">
    <citation type="submission" date="2024-08" db="EMBL/GenBank/DDBJ databases">
        <title>Insights into the chromosomal genome structure of Flemingia macrophylla.</title>
        <authorList>
            <person name="Ding Y."/>
            <person name="Zhao Y."/>
            <person name="Bi W."/>
            <person name="Wu M."/>
            <person name="Zhao G."/>
            <person name="Gong Y."/>
            <person name="Li W."/>
            <person name="Zhang P."/>
        </authorList>
    </citation>
    <scope>NUCLEOTIDE SEQUENCE [LARGE SCALE GENOMIC DNA]</scope>
    <source>
        <strain evidence="13">DYQJB</strain>
        <tissue evidence="13">Leaf</tissue>
    </source>
</reference>
<keyword evidence="5 11" id="KW-1133">Transmembrane helix</keyword>
<evidence type="ECO:0000256" key="7">
    <source>
        <dbReference type="ARBA" id="ARBA00023136"/>
    </source>
</evidence>
<dbReference type="InterPro" id="IPR018490">
    <property type="entry name" value="cNMP-bd_dom_sf"/>
</dbReference>
<evidence type="ECO:0000256" key="6">
    <source>
        <dbReference type="ARBA" id="ARBA00023065"/>
    </source>
</evidence>
<name>A0ABD1MET5_9FABA</name>
<evidence type="ECO:0000256" key="3">
    <source>
        <dbReference type="ARBA" id="ARBA00022448"/>
    </source>
</evidence>
<comment type="caution">
    <text evidence="13">The sequence shown here is derived from an EMBL/GenBank/DDBJ whole genome shotgun (WGS) entry which is preliminary data.</text>
</comment>
<dbReference type="SMART" id="SM00100">
    <property type="entry name" value="cNMP"/>
    <property type="match status" value="1"/>
</dbReference>
<dbReference type="Gene3D" id="2.60.120.10">
    <property type="entry name" value="Jelly Rolls"/>
    <property type="match status" value="1"/>
</dbReference>
<proteinExistence type="inferred from homology"/>
<feature type="transmembrane region" description="Helical" evidence="11">
    <location>
        <begin position="234"/>
        <end position="257"/>
    </location>
</feature>
<keyword evidence="4 11" id="KW-0812">Transmembrane</keyword>
<evidence type="ECO:0000259" key="12">
    <source>
        <dbReference type="PROSITE" id="PS50042"/>
    </source>
</evidence>
<organism evidence="13 14">
    <name type="scientific">Flemingia macrophylla</name>
    <dbReference type="NCBI Taxonomy" id="520843"/>
    <lineage>
        <taxon>Eukaryota</taxon>
        <taxon>Viridiplantae</taxon>
        <taxon>Streptophyta</taxon>
        <taxon>Embryophyta</taxon>
        <taxon>Tracheophyta</taxon>
        <taxon>Spermatophyta</taxon>
        <taxon>Magnoliopsida</taxon>
        <taxon>eudicotyledons</taxon>
        <taxon>Gunneridae</taxon>
        <taxon>Pentapetalae</taxon>
        <taxon>rosids</taxon>
        <taxon>fabids</taxon>
        <taxon>Fabales</taxon>
        <taxon>Fabaceae</taxon>
        <taxon>Papilionoideae</taxon>
        <taxon>50 kb inversion clade</taxon>
        <taxon>NPAAA clade</taxon>
        <taxon>indigoferoid/millettioid clade</taxon>
        <taxon>Phaseoleae</taxon>
        <taxon>Flemingia</taxon>
    </lineage>
</organism>
<sequence>MAHFEKDEEPMLSQTRAQLSDKVVDSNFRRLVSRTRSASMSIPIATLESYEKETSLVGHTGPLRNVRKTPFVQMSGPLYAAHGTGNLSRSIIATGNEVVENKTDNFSTFEGTNENRWDNDYDRKNEHLLRSGQLGMCNDPYCTTCPTYFKASSGPSTLKASTLSDRKFHNNLYGDAKGFGRKLFTFCSSYVPGVMNPHAKVFRLAYVAPESRVVGAGDLVDHPKKIAINYLKGYFLFDLFVVLPLPQIMILFVVPNALGLSGANYAKNLLRAAILVQYFPRLFRFLPLLIGQSPTGFIFESAWANFIINLLIFMLSGHVVGSCWYLFGLQERRHKRKQVGSGEGQVGTSTNLSKRAKGVASNNKGKRVGVVEEAEASEDSSSDSEEDELVPNADFIHSDGEEAEGYEEDHHSPTPETASGGSDNLFCGSGGEWVSPELGEWVPRAGDCGGAWRHVSGRDFRRWIFRSEAHLSTLSTTPTTTAAMVGYASGQKSDQWNSSVNATACLNSSSGFFSYGIYANAVHLTTETRVVNKYVFALFWGFQQISTLAGNQTPSYFVWEVLFTMAIIGLGLLLFALLIGNIQNFLQALGRRRLEMQLRGRDVEQWMSHRRLPEDLRRRVRQAERYNWAATRGANEETLLENLPEDLQTDIRRHLFKFVKKVRIFALMDEPILDAICERLKQKTYIKGSKILSQGGLIEKMIFVVRGKLESSGEDGTSIPLSEGDACGEELLTWYLEHSSVSTDDKKVRVQGQRLLSSRTVKCSTNVEAFSLRAADLEELTFLFTRFLRNPHVQGALRYVSPYWRSLAASRIQVAWRYRKKRLSRAYTAQSDQTWTSQRRALKKISGGIKRMQRRFETYSKMIGEVSISYLLESKCGYNQASSQGHEGAKLRMITAIVELRNILKEFEDGVRDMRDVESMKLREEGETMRDYSARSKRELELWYGELGMAEKLADRVVGARGVLSRRSREESRRSTLHPFFNPGNESLEEENWNEEKGTL</sequence>
<evidence type="ECO:0000256" key="8">
    <source>
        <dbReference type="ARBA" id="ARBA00023286"/>
    </source>
</evidence>
<dbReference type="EMBL" id="JBGMDY010000005">
    <property type="protein sequence ID" value="KAL2334318.1"/>
    <property type="molecule type" value="Genomic_DNA"/>
</dbReference>
<evidence type="ECO:0000256" key="4">
    <source>
        <dbReference type="ARBA" id="ARBA00022692"/>
    </source>
</evidence>
<keyword evidence="7 11" id="KW-0472">Membrane</keyword>
<dbReference type="Gene3D" id="1.10.287.630">
    <property type="entry name" value="Helix hairpin bin"/>
    <property type="match status" value="1"/>
</dbReference>
<keyword evidence="9" id="KW-0407">Ion channel</keyword>
<comment type="subcellular location">
    <subcellularLocation>
        <location evidence="1">Membrane</location>
        <topology evidence="1">Multi-pass membrane protein</topology>
    </subcellularLocation>
</comment>
<dbReference type="InterPro" id="IPR014710">
    <property type="entry name" value="RmlC-like_jellyroll"/>
</dbReference>
<evidence type="ECO:0000313" key="14">
    <source>
        <dbReference type="Proteomes" id="UP001603857"/>
    </source>
</evidence>
<gene>
    <name evidence="13" type="ORF">Fmac_015531</name>
</gene>
<evidence type="ECO:0000256" key="1">
    <source>
        <dbReference type="ARBA" id="ARBA00004141"/>
    </source>
</evidence>
<dbReference type="AlphaFoldDB" id="A0ABD1MET5"/>
<evidence type="ECO:0000256" key="9">
    <source>
        <dbReference type="ARBA" id="ARBA00023303"/>
    </source>
</evidence>
<evidence type="ECO:0000256" key="2">
    <source>
        <dbReference type="ARBA" id="ARBA00010486"/>
    </source>
</evidence>
<dbReference type="CDD" id="cd00038">
    <property type="entry name" value="CAP_ED"/>
    <property type="match status" value="1"/>
</dbReference>
<dbReference type="Proteomes" id="UP001603857">
    <property type="component" value="Unassembled WGS sequence"/>
</dbReference>
<keyword evidence="14" id="KW-1185">Reference proteome</keyword>
<dbReference type="GO" id="GO:0016020">
    <property type="term" value="C:membrane"/>
    <property type="evidence" value="ECO:0007669"/>
    <property type="project" value="UniProtKB-SubCell"/>
</dbReference>
<feature type="domain" description="Cyclic nucleotide-binding" evidence="12">
    <location>
        <begin position="664"/>
        <end position="732"/>
    </location>
</feature>
<evidence type="ECO:0000256" key="5">
    <source>
        <dbReference type="ARBA" id="ARBA00022989"/>
    </source>
</evidence>
<feature type="region of interest" description="Disordered" evidence="10">
    <location>
        <begin position="968"/>
        <end position="1000"/>
    </location>
</feature>
<feature type="region of interest" description="Disordered" evidence="10">
    <location>
        <begin position="338"/>
        <end position="426"/>
    </location>
</feature>
<feature type="transmembrane region" description="Helical" evidence="11">
    <location>
        <begin position="556"/>
        <end position="579"/>
    </location>
</feature>
<comment type="similarity">
    <text evidence="2">Belongs to the cyclic nucleotide-gated cation channel (TC 1.A.1.5) family.</text>
</comment>
<accession>A0ABD1MET5</accession>
<dbReference type="Pfam" id="PF00520">
    <property type="entry name" value="Ion_trans"/>
    <property type="match status" value="1"/>
</dbReference>
<dbReference type="InterPro" id="IPR005821">
    <property type="entry name" value="Ion_trans_dom"/>
</dbReference>
<feature type="compositionally biased region" description="Acidic residues" evidence="10">
    <location>
        <begin position="372"/>
        <end position="389"/>
    </location>
</feature>
<dbReference type="PANTHER" id="PTHR45651">
    <property type="entry name" value="CYCLIC NUCLEOTIDE-GATED ION CHANNEL 15-RELATED-RELATED"/>
    <property type="match status" value="1"/>
</dbReference>
<evidence type="ECO:0000313" key="13">
    <source>
        <dbReference type="EMBL" id="KAL2334318.1"/>
    </source>
</evidence>
<dbReference type="PROSITE" id="PS50042">
    <property type="entry name" value="CNMP_BINDING_3"/>
    <property type="match status" value="1"/>
</dbReference>